<feature type="region of interest" description="Disordered" evidence="1">
    <location>
        <begin position="1"/>
        <end position="24"/>
    </location>
</feature>
<accession>A0A6M3LB48</accession>
<dbReference type="AlphaFoldDB" id="A0A6M3LB48"/>
<evidence type="ECO:0000313" key="2">
    <source>
        <dbReference type="EMBL" id="QJA90594.1"/>
    </source>
</evidence>
<organism evidence="2">
    <name type="scientific">viral metagenome</name>
    <dbReference type="NCBI Taxonomy" id="1070528"/>
    <lineage>
        <taxon>unclassified sequences</taxon>
        <taxon>metagenomes</taxon>
        <taxon>organismal metagenomes</taxon>
    </lineage>
</organism>
<feature type="region of interest" description="Disordered" evidence="1">
    <location>
        <begin position="43"/>
        <end position="67"/>
    </location>
</feature>
<gene>
    <name evidence="2" type="ORF">MM415B03643_0012</name>
</gene>
<feature type="compositionally biased region" description="Low complexity" evidence="1">
    <location>
        <begin position="1"/>
        <end position="11"/>
    </location>
</feature>
<sequence length="67" mass="7661">MGNTKTITITVKKTKGRTGKGSRKIGRNLIKCGRYKMLGMREKNKKRKIAKDDRAKAKKLAEKLKRT</sequence>
<protein>
    <submittedName>
        <fullName evidence="2">Uncharacterized protein</fullName>
    </submittedName>
</protein>
<proteinExistence type="predicted"/>
<dbReference type="EMBL" id="MT142923">
    <property type="protein sequence ID" value="QJA90594.1"/>
    <property type="molecule type" value="Genomic_DNA"/>
</dbReference>
<reference evidence="2" key="1">
    <citation type="submission" date="2020-03" db="EMBL/GenBank/DDBJ databases">
        <title>The deep terrestrial virosphere.</title>
        <authorList>
            <person name="Holmfeldt K."/>
            <person name="Nilsson E."/>
            <person name="Simone D."/>
            <person name="Lopez-Fernandez M."/>
            <person name="Wu X."/>
            <person name="de Brujin I."/>
            <person name="Lundin D."/>
            <person name="Andersson A."/>
            <person name="Bertilsson S."/>
            <person name="Dopson M."/>
        </authorList>
    </citation>
    <scope>NUCLEOTIDE SEQUENCE</scope>
    <source>
        <strain evidence="2">MM415B03643</strain>
    </source>
</reference>
<name>A0A6M3LB48_9ZZZZ</name>
<feature type="compositionally biased region" description="Basic and acidic residues" evidence="1">
    <location>
        <begin position="50"/>
        <end position="67"/>
    </location>
</feature>
<evidence type="ECO:0000256" key="1">
    <source>
        <dbReference type="SAM" id="MobiDB-lite"/>
    </source>
</evidence>
<feature type="compositionally biased region" description="Basic residues" evidence="1">
    <location>
        <begin position="12"/>
        <end position="24"/>
    </location>
</feature>